<dbReference type="AlphaFoldDB" id="A0A3N4HKZ6"/>
<accession>A0A3N4HKZ6</accession>
<evidence type="ECO:0000256" key="1">
    <source>
        <dbReference type="SAM" id="SignalP"/>
    </source>
</evidence>
<dbReference type="Proteomes" id="UP000275078">
    <property type="component" value="Unassembled WGS sequence"/>
</dbReference>
<sequence length="296" mass="33609">MKRLLFSLGAAFLSLARISSTTQLVDADSLGAIINIPRRFQLRPDPSNPVSAELEVPSLSGGVPFFYIGKRNYNSPGPIAIHTPCLLQYGGDGIRPGCKDSEEHSSNNEPPRLQLQMVPEYSPGHERDRHQDLVLAAVSEKEYRQESVTYFPLYVDAAHQALDKFHIQTCELPNGLCWYDDWFSIEQTKEDDGTSHSWLKFADVGLWAVCDSIRPSPFRNGDPDFNALDRIEWRGETPVLVTVKRKRWVLVRGEERLPDCSEGFRMEVVWDGLEDGEVEDRVKREKAGRSIRHVEL</sequence>
<feature type="signal peptide" evidence="1">
    <location>
        <begin position="1"/>
        <end position="27"/>
    </location>
</feature>
<feature type="chain" id="PRO_5018084612" evidence="1">
    <location>
        <begin position="28"/>
        <end position="296"/>
    </location>
</feature>
<organism evidence="2 3">
    <name type="scientific">Ascobolus immersus RN42</name>
    <dbReference type="NCBI Taxonomy" id="1160509"/>
    <lineage>
        <taxon>Eukaryota</taxon>
        <taxon>Fungi</taxon>
        <taxon>Dikarya</taxon>
        <taxon>Ascomycota</taxon>
        <taxon>Pezizomycotina</taxon>
        <taxon>Pezizomycetes</taxon>
        <taxon>Pezizales</taxon>
        <taxon>Ascobolaceae</taxon>
        <taxon>Ascobolus</taxon>
    </lineage>
</organism>
<dbReference type="EMBL" id="ML119816">
    <property type="protein sequence ID" value="RPA73566.1"/>
    <property type="molecule type" value="Genomic_DNA"/>
</dbReference>
<evidence type="ECO:0000313" key="3">
    <source>
        <dbReference type="Proteomes" id="UP000275078"/>
    </source>
</evidence>
<name>A0A3N4HKZ6_ASCIM</name>
<keyword evidence="3" id="KW-1185">Reference proteome</keyword>
<proteinExistence type="predicted"/>
<evidence type="ECO:0000313" key="2">
    <source>
        <dbReference type="EMBL" id="RPA73566.1"/>
    </source>
</evidence>
<protein>
    <submittedName>
        <fullName evidence="2">Uncharacterized protein</fullName>
    </submittedName>
</protein>
<reference evidence="2 3" key="1">
    <citation type="journal article" date="2018" name="Nat. Ecol. Evol.">
        <title>Pezizomycetes genomes reveal the molecular basis of ectomycorrhizal truffle lifestyle.</title>
        <authorList>
            <person name="Murat C."/>
            <person name="Payen T."/>
            <person name="Noel B."/>
            <person name="Kuo A."/>
            <person name="Morin E."/>
            <person name="Chen J."/>
            <person name="Kohler A."/>
            <person name="Krizsan K."/>
            <person name="Balestrini R."/>
            <person name="Da Silva C."/>
            <person name="Montanini B."/>
            <person name="Hainaut M."/>
            <person name="Levati E."/>
            <person name="Barry K.W."/>
            <person name="Belfiori B."/>
            <person name="Cichocki N."/>
            <person name="Clum A."/>
            <person name="Dockter R.B."/>
            <person name="Fauchery L."/>
            <person name="Guy J."/>
            <person name="Iotti M."/>
            <person name="Le Tacon F."/>
            <person name="Lindquist E.A."/>
            <person name="Lipzen A."/>
            <person name="Malagnac F."/>
            <person name="Mello A."/>
            <person name="Molinier V."/>
            <person name="Miyauchi S."/>
            <person name="Poulain J."/>
            <person name="Riccioni C."/>
            <person name="Rubini A."/>
            <person name="Sitrit Y."/>
            <person name="Splivallo R."/>
            <person name="Traeger S."/>
            <person name="Wang M."/>
            <person name="Zifcakova L."/>
            <person name="Wipf D."/>
            <person name="Zambonelli A."/>
            <person name="Paolocci F."/>
            <person name="Nowrousian M."/>
            <person name="Ottonello S."/>
            <person name="Baldrian P."/>
            <person name="Spatafora J.W."/>
            <person name="Henrissat B."/>
            <person name="Nagy L.G."/>
            <person name="Aury J.M."/>
            <person name="Wincker P."/>
            <person name="Grigoriev I.V."/>
            <person name="Bonfante P."/>
            <person name="Martin F.M."/>
        </authorList>
    </citation>
    <scope>NUCLEOTIDE SEQUENCE [LARGE SCALE GENOMIC DNA]</scope>
    <source>
        <strain evidence="2 3">RN42</strain>
    </source>
</reference>
<keyword evidence="1" id="KW-0732">Signal</keyword>
<gene>
    <name evidence="2" type="ORF">BJ508DRAFT_333950</name>
</gene>